<sequence length="89" mass="10701">MSEKANNVYLYKRIKCNSVFTFIIYYNLHNVYNRNRRFKKDVYGTFENTSSVRDMKRVERSNLQECTLHTLVRRHEQVEATKGIYSNAV</sequence>
<dbReference type="EMBL" id="BNJF01000001">
    <property type="protein sequence ID" value="GHO45398.1"/>
    <property type="molecule type" value="Genomic_DNA"/>
</dbReference>
<comment type="caution">
    <text evidence="1">The sequence shown here is derived from an EMBL/GenBank/DDBJ whole genome shotgun (WGS) entry which is preliminary data.</text>
</comment>
<protein>
    <submittedName>
        <fullName evidence="1">Uncharacterized protein</fullName>
    </submittedName>
</protein>
<gene>
    <name evidence="1" type="ORF">KSX_35610</name>
</gene>
<proteinExistence type="predicted"/>
<evidence type="ECO:0000313" key="1">
    <source>
        <dbReference type="EMBL" id="GHO45398.1"/>
    </source>
</evidence>
<name>A0A8J3I288_9CHLR</name>
<reference evidence="1" key="1">
    <citation type="submission" date="2020-10" db="EMBL/GenBank/DDBJ databases">
        <title>Taxonomic study of unclassified bacteria belonging to the class Ktedonobacteria.</title>
        <authorList>
            <person name="Yabe S."/>
            <person name="Wang C.M."/>
            <person name="Zheng Y."/>
            <person name="Sakai Y."/>
            <person name="Cavaletti L."/>
            <person name="Monciardini P."/>
            <person name="Donadio S."/>
        </authorList>
    </citation>
    <scope>NUCLEOTIDE SEQUENCE</scope>
    <source>
        <strain evidence="1">SOSP1-1</strain>
    </source>
</reference>
<organism evidence="1 2">
    <name type="scientific">Ktedonospora formicarum</name>
    <dbReference type="NCBI Taxonomy" id="2778364"/>
    <lineage>
        <taxon>Bacteria</taxon>
        <taxon>Bacillati</taxon>
        <taxon>Chloroflexota</taxon>
        <taxon>Ktedonobacteria</taxon>
        <taxon>Ktedonobacterales</taxon>
        <taxon>Ktedonobacteraceae</taxon>
        <taxon>Ktedonospora</taxon>
    </lineage>
</organism>
<evidence type="ECO:0000313" key="2">
    <source>
        <dbReference type="Proteomes" id="UP000612362"/>
    </source>
</evidence>
<accession>A0A8J3I288</accession>
<dbReference type="AlphaFoldDB" id="A0A8J3I288"/>
<keyword evidence="2" id="KW-1185">Reference proteome</keyword>
<dbReference type="Proteomes" id="UP000612362">
    <property type="component" value="Unassembled WGS sequence"/>
</dbReference>